<evidence type="ECO:0008006" key="4">
    <source>
        <dbReference type="Google" id="ProtNLM"/>
    </source>
</evidence>
<reference evidence="2 3" key="1">
    <citation type="submission" date="2017-05" db="EMBL/GenBank/DDBJ databases">
        <title>Functional genome analysis of Paenibacillus pasadenensis strain R16: insights on endophytic life style and antifungal activity.</title>
        <authorList>
            <person name="Passera A."/>
            <person name="Marcolungo L."/>
            <person name="Casati P."/>
            <person name="Brasca M."/>
            <person name="Quaglino F."/>
            <person name="Delledonne M."/>
        </authorList>
    </citation>
    <scope>NUCLEOTIDE SEQUENCE [LARGE SCALE GENOMIC DNA]</scope>
    <source>
        <strain evidence="2 3">R16</strain>
    </source>
</reference>
<feature type="region of interest" description="Disordered" evidence="1">
    <location>
        <begin position="96"/>
        <end position="161"/>
    </location>
</feature>
<gene>
    <name evidence="2" type="ORF">B8V81_2162</name>
</gene>
<evidence type="ECO:0000313" key="3">
    <source>
        <dbReference type="Proteomes" id="UP000234789"/>
    </source>
</evidence>
<dbReference type="AlphaFoldDB" id="A0A2N5N070"/>
<keyword evidence="3" id="KW-1185">Reference proteome</keyword>
<comment type="caution">
    <text evidence="2">The sequence shown here is derived from an EMBL/GenBank/DDBJ whole genome shotgun (WGS) entry which is preliminary data.</text>
</comment>
<organism evidence="2 3">
    <name type="scientific">Paenibacillus pasadenensis</name>
    <dbReference type="NCBI Taxonomy" id="217090"/>
    <lineage>
        <taxon>Bacteria</taxon>
        <taxon>Bacillati</taxon>
        <taxon>Bacillota</taxon>
        <taxon>Bacilli</taxon>
        <taxon>Bacillales</taxon>
        <taxon>Paenibacillaceae</taxon>
        <taxon>Paenibacillus</taxon>
    </lineage>
</organism>
<sequence>MKDLLNKAFSLGLGLAASTKEQAEKLAQELSARSDMSKADSQQFVSSMISRGQEARSGLETFIRERVKDVTDELELVHRSELARLEARVAELEARLGAASGHAPSAPAGDAPAALPHGAAGEDGAYEGTGKAGPDVPPAVQPSADAGAGPEPGGEPDGHGR</sequence>
<dbReference type="Proteomes" id="UP000234789">
    <property type="component" value="Unassembled WGS sequence"/>
</dbReference>
<dbReference type="RefSeq" id="WP_101808346.1">
    <property type="nucleotide sequence ID" value="NZ_NFEZ01000004.1"/>
</dbReference>
<dbReference type="EMBL" id="NFEZ01000004">
    <property type="protein sequence ID" value="PLT43731.1"/>
    <property type="molecule type" value="Genomic_DNA"/>
</dbReference>
<proteinExistence type="predicted"/>
<protein>
    <recommendedName>
        <fullName evidence="4">Polyhydroxyalkanoate synthesis regulator phasin</fullName>
    </recommendedName>
</protein>
<accession>A0A2N5N070</accession>
<evidence type="ECO:0000256" key="1">
    <source>
        <dbReference type="SAM" id="MobiDB-lite"/>
    </source>
</evidence>
<evidence type="ECO:0000313" key="2">
    <source>
        <dbReference type="EMBL" id="PLT43731.1"/>
    </source>
</evidence>
<feature type="compositionally biased region" description="Low complexity" evidence="1">
    <location>
        <begin position="96"/>
        <end position="119"/>
    </location>
</feature>
<name>A0A2N5N070_9BACL</name>